<dbReference type="SMART" id="SM00052">
    <property type="entry name" value="EAL"/>
    <property type="match status" value="1"/>
</dbReference>
<feature type="transmembrane region" description="Helical" evidence="2">
    <location>
        <begin position="171"/>
        <end position="190"/>
    </location>
</feature>
<evidence type="ECO:0000259" key="3">
    <source>
        <dbReference type="PROSITE" id="PS50883"/>
    </source>
</evidence>
<evidence type="ECO:0000256" key="2">
    <source>
        <dbReference type="SAM" id="Phobius"/>
    </source>
</evidence>
<feature type="region of interest" description="Disordered" evidence="1">
    <location>
        <begin position="637"/>
        <end position="656"/>
    </location>
</feature>
<organism evidence="5 6">
    <name type="scientific">Devosia neptuniae</name>
    <dbReference type="NCBI Taxonomy" id="191302"/>
    <lineage>
        <taxon>Bacteria</taxon>
        <taxon>Pseudomonadati</taxon>
        <taxon>Pseudomonadota</taxon>
        <taxon>Alphaproteobacteria</taxon>
        <taxon>Hyphomicrobiales</taxon>
        <taxon>Devosiaceae</taxon>
        <taxon>Devosia</taxon>
    </lineage>
</organism>
<name>A0ABY6CCW2_9HYPH</name>
<feature type="transmembrane region" description="Helical" evidence="2">
    <location>
        <begin position="59"/>
        <end position="77"/>
    </location>
</feature>
<keyword evidence="2" id="KW-0472">Membrane</keyword>
<dbReference type="SUPFAM" id="SSF55073">
    <property type="entry name" value="Nucleotide cyclase"/>
    <property type="match status" value="1"/>
</dbReference>
<feature type="transmembrane region" description="Helical" evidence="2">
    <location>
        <begin position="89"/>
        <end position="115"/>
    </location>
</feature>
<proteinExistence type="predicted"/>
<dbReference type="CDD" id="cd01949">
    <property type="entry name" value="GGDEF"/>
    <property type="match status" value="1"/>
</dbReference>
<dbReference type="InterPro" id="IPR000160">
    <property type="entry name" value="GGDEF_dom"/>
</dbReference>
<dbReference type="PROSITE" id="PS50883">
    <property type="entry name" value="EAL"/>
    <property type="match status" value="1"/>
</dbReference>
<feature type="transmembrane region" description="Helical" evidence="2">
    <location>
        <begin position="34"/>
        <end position="53"/>
    </location>
</feature>
<feature type="domain" description="EAL" evidence="3">
    <location>
        <begin position="392"/>
        <end position="641"/>
    </location>
</feature>
<gene>
    <name evidence="5" type="ORF">N8A98_23250</name>
</gene>
<dbReference type="CDD" id="cd01948">
    <property type="entry name" value="EAL"/>
    <property type="match status" value="1"/>
</dbReference>
<dbReference type="NCBIfam" id="TIGR00254">
    <property type="entry name" value="GGDEF"/>
    <property type="match status" value="1"/>
</dbReference>
<dbReference type="Gene3D" id="3.20.20.450">
    <property type="entry name" value="EAL domain"/>
    <property type="match status" value="1"/>
</dbReference>
<dbReference type="InterPro" id="IPR001633">
    <property type="entry name" value="EAL_dom"/>
</dbReference>
<feature type="domain" description="GGDEF" evidence="4">
    <location>
        <begin position="254"/>
        <end position="383"/>
    </location>
</feature>
<keyword evidence="2" id="KW-0812">Transmembrane</keyword>
<evidence type="ECO:0000313" key="6">
    <source>
        <dbReference type="Proteomes" id="UP001061862"/>
    </source>
</evidence>
<dbReference type="Gene3D" id="3.30.70.270">
    <property type="match status" value="1"/>
</dbReference>
<dbReference type="PANTHER" id="PTHR44757">
    <property type="entry name" value="DIGUANYLATE CYCLASE DGCP"/>
    <property type="match status" value="1"/>
</dbReference>
<dbReference type="PROSITE" id="PS50887">
    <property type="entry name" value="GGDEF"/>
    <property type="match status" value="1"/>
</dbReference>
<protein>
    <submittedName>
        <fullName evidence="5">EAL domain-containing protein</fullName>
    </submittedName>
</protein>
<dbReference type="PANTHER" id="PTHR44757:SF2">
    <property type="entry name" value="BIOFILM ARCHITECTURE MAINTENANCE PROTEIN MBAA"/>
    <property type="match status" value="1"/>
</dbReference>
<feature type="transmembrane region" description="Helical" evidence="2">
    <location>
        <begin position="121"/>
        <end position="141"/>
    </location>
</feature>
<dbReference type="Pfam" id="PF00990">
    <property type="entry name" value="GGDEF"/>
    <property type="match status" value="1"/>
</dbReference>
<dbReference type="RefSeq" id="WP_262168879.1">
    <property type="nucleotide sequence ID" value="NZ_CP104965.1"/>
</dbReference>
<dbReference type="SMART" id="SM00267">
    <property type="entry name" value="GGDEF"/>
    <property type="match status" value="1"/>
</dbReference>
<evidence type="ECO:0000259" key="4">
    <source>
        <dbReference type="PROSITE" id="PS50887"/>
    </source>
</evidence>
<reference evidence="5 6" key="1">
    <citation type="submission" date="2022-09" db="EMBL/GenBank/DDBJ databases">
        <title>Interaction between co-microsymbionts with complementary sets of symbiotic genes in legume-rhizobium systems.</title>
        <authorList>
            <person name="Safronova V."/>
            <person name="Sazanova A."/>
            <person name="Afonin A."/>
            <person name="Chirak E."/>
        </authorList>
    </citation>
    <scope>NUCLEOTIDE SEQUENCE [LARGE SCALE GENOMIC DNA]</scope>
    <source>
        <strain evidence="5 6">A18/4-1</strain>
    </source>
</reference>
<keyword evidence="6" id="KW-1185">Reference proteome</keyword>
<dbReference type="Proteomes" id="UP001061862">
    <property type="component" value="Chromosome"/>
</dbReference>
<dbReference type="InterPro" id="IPR029787">
    <property type="entry name" value="Nucleotide_cyclase"/>
</dbReference>
<dbReference type="InterPro" id="IPR043128">
    <property type="entry name" value="Rev_trsase/Diguanyl_cyclase"/>
</dbReference>
<feature type="compositionally biased region" description="Polar residues" evidence="1">
    <location>
        <begin position="637"/>
        <end position="648"/>
    </location>
</feature>
<dbReference type="InterPro" id="IPR052155">
    <property type="entry name" value="Biofilm_reg_signaling"/>
</dbReference>
<keyword evidence="2" id="KW-1133">Transmembrane helix</keyword>
<accession>A0ABY6CCW2</accession>
<dbReference type="Pfam" id="PF00563">
    <property type="entry name" value="EAL"/>
    <property type="match status" value="1"/>
</dbReference>
<dbReference type="EMBL" id="CP104965">
    <property type="protein sequence ID" value="UXN70081.1"/>
    <property type="molecule type" value="Genomic_DNA"/>
</dbReference>
<dbReference type="SUPFAM" id="SSF141868">
    <property type="entry name" value="EAL domain-like"/>
    <property type="match status" value="1"/>
</dbReference>
<dbReference type="InterPro" id="IPR035919">
    <property type="entry name" value="EAL_sf"/>
</dbReference>
<sequence>MSLFDRLAGRYAPRPKNQELALAQARSFIRQAPVLYAILVANSILLALTQSTAPAMLRYGVPCLLILACLARLGMWWSKRHRDLTGEQAAALLTSTTYVAISLSLAFSAWALALFPHGDAFQQAHVVFYMAITSICCLFCLSYLRVAAALSALGVLVPFFGFFAFSGNPVLLVLAINLLLITLALLVVVAGNSRDFAALVASRSETARQQDEAQNLYAENERLAHLDSLTGLPNRHTFHRELQARLDAAAAAGKRLSVARLDLDKFKSVNEIFGHAAGDRVLQEVANRTRALGAYVARLDNAQFGLICDEPRTETQAAAWGETLCTVVRRPFVFAEASLHVTASAGVALSQPGDRAEILFDRADYVTSVAKREARGGAVVFSARHEEEISRVRAMEHALHTADLDEEIYVLFQPQFDISLDRVTGYEVLARWRSPVLGEVSPADFIPMAEHSGIVPKITQAVVRKALAVIDQLPPPMRLSVNLSAHDVSSMTAIEGIVSLIGKAGTPCRIDFEITETAVMGDMQQANAALLALLALGSRIALDDFGTGHSSLTHVQKLPLDRIKIDRSFVAVVNSDATSRAIIKTTIDLCRNLGVSCVFEGIETEEQLEALLGLGGSVMQGYLFGRPMTQQMMLEKLSSPQPGWQASRNRLFGAGK</sequence>
<evidence type="ECO:0000313" key="5">
    <source>
        <dbReference type="EMBL" id="UXN70081.1"/>
    </source>
</evidence>
<evidence type="ECO:0000256" key="1">
    <source>
        <dbReference type="SAM" id="MobiDB-lite"/>
    </source>
</evidence>